<keyword evidence="1" id="KW-0472">Membrane</keyword>
<reference evidence="2" key="2">
    <citation type="journal article" date="2007" name="Science">
        <title>Draft genome sequence of the sexually transmitted pathogen Trichomonas vaginalis.</title>
        <authorList>
            <person name="Carlton J.M."/>
            <person name="Hirt R.P."/>
            <person name="Silva J.C."/>
            <person name="Delcher A.L."/>
            <person name="Schatz M."/>
            <person name="Zhao Q."/>
            <person name="Wortman J.R."/>
            <person name="Bidwell S.L."/>
            <person name="Alsmark U.C.M."/>
            <person name="Besteiro S."/>
            <person name="Sicheritz-Ponten T."/>
            <person name="Noel C.J."/>
            <person name="Dacks J.B."/>
            <person name="Foster P.G."/>
            <person name="Simillion C."/>
            <person name="Van de Peer Y."/>
            <person name="Miranda-Saavedra D."/>
            <person name="Barton G.J."/>
            <person name="Westrop G.D."/>
            <person name="Mueller S."/>
            <person name="Dessi D."/>
            <person name="Fiori P.L."/>
            <person name="Ren Q."/>
            <person name="Paulsen I."/>
            <person name="Zhang H."/>
            <person name="Bastida-Corcuera F.D."/>
            <person name="Simoes-Barbosa A."/>
            <person name="Brown M.T."/>
            <person name="Hayes R.D."/>
            <person name="Mukherjee M."/>
            <person name="Okumura C.Y."/>
            <person name="Schneider R."/>
            <person name="Smith A.J."/>
            <person name="Vanacova S."/>
            <person name="Villalvazo M."/>
            <person name="Haas B.J."/>
            <person name="Pertea M."/>
            <person name="Feldblyum T.V."/>
            <person name="Utterback T.R."/>
            <person name="Shu C.L."/>
            <person name="Osoegawa K."/>
            <person name="de Jong P.J."/>
            <person name="Hrdy I."/>
            <person name="Horvathova L."/>
            <person name="Zubacova Z."/>
            <person name="Dolezal P."/>
            <person name="Malik S.B."/>
            <person name="Logsdon J.M. Jr."/>
            <person name="Henze K."/>
            <person name="Gupta A."/>
            <person name="Wang C.C."/>
            <person name="Dunne R.L."/>
            <person name="Upcroft J.A."/>
            <person name="Upcroft P."/>
            <person name="White O."/>
            <person name="Salzberg S.L."/>
            <person name="Tang P."/>
            <person name="Chiu C.-H."/>
            <person name="Lee Y.-S."/>
            <person name="Embley T.M."/>
            <person name="Coombs G.H."/>
            <person name="Mottram J.C."/>
            <person name="Tachezy J."/>
            <person name="Fraser-Liggett C.M."/>
            <person name="Johnson P.J."/>
        </authorList>
    </citation>
    <scope>NUCLEOTIDE SEQUENCE [LARGE SCALE GENOMIC DNA]</scope>
    <source>
        <strain evidence="2">G3</strain>
    </source>
</reference>
<evidence type="ECO:0000313" key="3">
    <source>
        <dbReference type="Proteomes" id="UP000001542"/>
    </source>
</evidence>
<dbReference type="RefSeq" id="XP_001319161.1">
    <property type="nucleotide sequence ID" value="XM_001319126.1"/>
</dbReference>
<accession>A2EK45</accession>
<gene>
    <name evidence="2" type="ORF">TVAG_099780</name>
</gene>
<evidence type="ECO:0000313" key="2">
    <source>
        <dbReference type="EMBL" id="EAY06938.1"/>
    </source>
</evidence>
<dbReference type="AlphaFoldDB" id="A2EK45"/>
<dbReference type="VEuPathDB" id="TrichDB:TVAG_099780"/>
<dbReference type="VEuPathDB" id="TrichDB:TVAGG3_0838150"/>
<name>A2EK45_TRIV3</name>
<organism evidence="2 3">
    <name type="scientific">Trichomonas vaginalis (strain ATCC PRA-98 / G3)</name>
    <dbReference type="NCBI Taxonomy" id="412133"/>
    <lineage>
        <taxon>Eukaryota</taxon>
        <taxon>Metamonada</taxon>
        <taxon>Parabasalia</taxon>
        <taxon>Trichomonadida</taxon>
        <taxon>Trichomonadidae</taxon>
        <taxon>Trichomonas</taxon>
    </lineage>
</organism>
<evidence type="ECO:0000256" key="1">
    <source>
        <dbReference type="SAM" id="Phobius"/>
    </source>
</evidence>
<dbReference type="Proteomes" id="UP000001542">
    <property type="component" value="Unassembled WGS sequence"/>
</dbReference>
<dbReference type="KEGG" id="tva:4764817"/>
<proteinExistence type="predicted"/>
<dbReference type="SMR" id="A2EK45"/>
<feature type="transmembrane region" description="Helical" evidence="1">
    <location>
        <begin position="187"/>
        <end position="209"/>
    </location>
</feature>
<sequence>MKNSNVLISIYNNLSSSVIFSNSVQDIDGEYLEDIIYSKTKLIILPESLDSSFNNEFFRNWWEQSNFYGIRYETSFCKEGYKSISFWDFGEDRPLAVKATSIEAPIIYREDPFDDIEISLPKLFANNFYNYAEEEFYLQAIKGECSIIEENITYNETNESSCDVNDNSFSLNGETVYKQSGKYKAELAALIIFIILCVTAISVIIYYQILLHKSTENVDNHD</sequence>
<dbReference type="InParanoid" id="A2EK45"/>
<keyword evidence="1" id="KW-0812">Transmembrane</keyword>
<reference evidence="2" key="1">
    <citation type="submission" date="2006-10" db="EMBL/GenBank/DDBJ databases">
        <authorList>
            <person name="Amadeo P."/>
            <person name="Zhao Q."/>
            <person name="Wortman J."/>
            <person name="Fraser-Liggett C."/>
            <person name="Carlton J."/>
        </authorList>
    </citation>
    <scope>NUCLEOTIDE SEQUENCE</scope>
    <source>
        <strain evidence="2">G3</strain>
    </source>
</reference>
<protein>
    <submittedName>
        <fullName evidence="2">Uncharacterized protein</fullName>
    </submittedName>
</protein>
<dbReference type="EMBL" id="DS113411">
    <property type="protein sequence ID" value="EAY06938.1"/>
    <property type="molecule type" value="Genomic_DNA"/>
</dbReference>
<keyword evidence="1" id="KW-1133">Transmembrane helix</keyword>
<keyword evidence="3" id="KW-1185">Reference proteome</keyword>